<dbReference type="PANTHER" id="PTHR43606:SF1">
    <property type="entry name" value="PHOD-LIKE PHOSPHATASE METALLOPHOSPHATASE DOMAIN-CONTAINING PROTEIN"/>
    <property type="match status" value="1"/>
</dbReference>
<evidence type="ECO:0000313" key="3">
    <source>
        <dbReference type="EMBL" id="AOZ48721.1"/>
    </source>
</evidence>
<dbReference type="EMBL" id="CP017707">
    <property type="protein sequence ID" value="AOZ48721.1"/>
    <property type="molecule type" value="Genomic_DNA"/>
</dbReference>
<dbReference type="InterPro" id="IPR006311">
    <property type="entry name" value="TAT_signal"/>
</dbReference>
<sequence length="521" mass="58583">MDRRHFLKTTLAGSGGWLLGAAAQAAPALIVPDRLRPQAASGIQIGDVGADRAIVWARADRTARMQVEWDVSERFADPRKLRGPWATEATDFTTRIDLSGLPAGEQLFVRVRYEDAASPRALSEPLLGRFRTASRQPRDLRFVWSGDTAGQGFGINPDWGGMRIYETMRRQQPDFFVHCGDTIYADGPMAAEMTVEEGKIWRNLVTPEVSKVAETLDEYRGRYRYNLLDDNVRRFAAEVPQIWQWDDHEVVNNWSDSKNLADDARYREKSIGVLQARATRAFMEYAPLRHYGDRESERVYRRLPQGPLLDVFVLDMRSYRDANGANLQAEGEPGGGFMGREQLHWLLEGLKSSRAVWKAVMADMPLALQVGDGKNADGSPRWEAMANGDHGQPRGRELELAWLLGEIKRQDIRNVVWFTADVHYTAAHHYHPERAAFADFNPFWEFVSGPLNAGTFGPNALDMTFGPKVVYQKAPSAQNTSPLAGMQFFGQVDIDARSRAMTVRLKDVAGQTLFTQELPPA</sequence>
<dbReference type="RefSeq" id="WP_070978211.1">
    <property type="nucleotide sequence ID" value="NZ_CP017707.1"/>
</dbReference>
<dbReference type="PROSITE" id="PS51318">
    <property type="entry name" value="TAT"/>
    <property type="match status" value="1"/>
</dbReference>
<dbReference type="Pfam" id="PF09423">
    <property type="entry name" value="PhoD"/>
    <property type="match status" value="1"/>
</dbReference>
<organism evidence="3 4">
    <name type="scientific">Chromobacterium vaccinii</name>
    <dbReference type="NCBI Taxonomy" id="1108595"/>
    <lineage>
        <taxon>Bacteria</taxon>
        <taxon>Pseudomonadati</taxon>
        <taxon>Pseudomonadota</taxon>
        <taxon>Betaproteobacteria</taxon>
        <taxon>Neisseriales</taxon>
        <taxon>Chromobacteriaceae</taxon>
        <taxon>Chromobacterium</taxon>
    </lineage>
</organism>
<dbReference type="STRING" id="1108595.BKX93_01055"/>
<gene>
    <name evidence="3" type="ORF">BKX93_01055</name>
</gene>
<evidence type="ECO:0000259" key="1">
    <source>
        <dbReference type="Pfam" id="PF09423"/>
    </source>
</evidence>
<dbReference type="KEGG" id="cvc:BKX93_01055"/>
<feature type="domain" description="PhoD-like phosphatase metallophosphatase" evidence="1">
    <location>
        <begin position="144"/>
        <end position="505"/>
    </location>
</feature>
<dbReference type="GeneID" id="68839815"/>
<dbReference type="Gene3D" id="3.60.21.70">
    <property type="entry name" value="PhoD-like phosphatase"/>
    <property type="match status" value="1"/>
</dbReference>
<dbReference type="InterPro" id="IPR032093">
    <property type="entry name" value="PhoD_N"/>
</dbReference>
<dbReference type="InterPro" id="IPR018946">
    <property type="entry name" value="PhoD-like_MPP"/>
</dbReference>
<protein>
    <submittedName>
        <fullName evidence="3">Alkaline phosphatase</fullName>
    </submittedName>
</protein>
<dbReference type="InterPro" id="IPR029052">
    <property type="entry name" value="Metallo-depent_PP-like"/>
</dbReference>
<feature type="domain" description="Phospholipase D N-terminal" evidence="2">
    <location>
        <begin position="42"/>
        <end position="132"/>
    </location>
</feature>
<name>A0A1D9LBU9_9NEIS</name>
<dbReference type="InterPro" id="IPR052900">
    <property type="entry name" value="Phospholipid_Metab_Enz"/>
</dbReference>
<dbReference type="Gene3D" id="2.60.40.380">
    <property type="entry name" value="Purple acid phosphatase-like, N-terminal"/>
    <property type="match status" value="1"/>
</dbReference>
<evidence type="ECO:0000259" key="2">
    <source>
        <dbReference type="Pfam" id="PF16655"/>
    </source>
</evidence>
<dbReference type="InterPro" id="IPR038607">
    <property type="entry name" value="PhoD-like_sf"/>
</dbReference>
<evidence type="ECO:0000313" key="4">
    <source>
        <dbReference type="Proteomes" id="UP000178776"/>
    </source>
</evidence>
<proteinExistence type="predicted"/>
<dbReference type="Proteomes" id="UP000178776">
    <property type="component" value="Chromosome"/>
</dbReference>
<dbReference type="CDD" id="cd07389">
    <property type="entry name" value="MPP_PhoD"/>
    <property type="match status" value="1"/>
</dbReference>
<reference evidence="3 4" key="1">
    <citation type="submission" date="2016-10" db="EMBL/GenBank/DDBJ databases">
        <title>Chromobacterium muskegensis sp. nov., an insecticidal bacterium isolated from Sphagnum bogs.</title>
        <authorList>
            <person name="Sparks M.E."/>
            <person name="Blackburn M.B."/>
            <person name="Gundersen-Rindal D.E."/>
            <person name="Mitchell A."/>
            <person name="Farrar R."/>
            <person name="Kuhar D."/>
        </authorList>
    </citation>
    <scope>NUCLEOTIDE SEQUENCE [LARGE SCALE GENOMIC DNA]</scope>
    <source>
        <strain evidence="3 4">21-1</strain>
    </source>
</reference>
<dbReference type="SUPFAM" id="SSF56300">
    <property type="entry name" value="Metallo-dependent phosphatases"/>
    <property type="match status" value="1"/>
</dbReference>
<dbReference type="PANTHER" id="PTHR43606">
    <property type="entry name" value="PHOSPHATASE, PUTATIVE (AFU_ORTHOLOGUE AFUA_6G08710)-RELATED"/>
    <property type="match status" value="1"/>
</dbReference>
<accession>A0A1D9LBU9</accession>
<dbReference type="Pfam" id="PF16655">
    <property type="entry name" value="PhoD_N"/>
    <property type="match status" value="1"/>
</dbReference>
<dbReference type="AlphaFoldDB" id="A0A1D9LBU9"/>